<dbReference type="RefSeq" id="WP_085075341.1">
    <property type="nucleotide sequence ID" value="NZ_BLKU01000005.1"/>
</dbReference>
<dbReference type="EMBL" id="BLKU01000005">
    <property type="protein sequence ID" value="GFG66771.1"/>
    <property type="molecule type" value="Genomic_DNA"/>
</dbReference>
<sequence>MTLPDLVLVHGGAHAGDCWDLVVSELSWQEPRLRVLAVDLPGRGRNAEPRATLGEWVASAVAEVEQASFGEVVVVGHSMGGLVVPGIVARLGAARVREMILAAAFVPPQGSAVVETLRGPLAPLARAGPWIQRLDRSGRSVAMPSSAARWAFWNSMPAERRKFARSRLYPESAAVIIERVDRRGLPSEVPRTWIMTLRDRALSPAQQQRCIAALGGVDTMICLDTCHDLMYSEPRRLAAVLAERCRTRSKAD</sequence>
<reference evidence="3" key="3">
    <citation type="submission" date="2020-11" db="EMBL/GenBank/DDBJ databases">
        <title>Intraspecies plasmid and genomic variation of Mycobacterium kubicae revealed by the complete genome sequences of two clinical isolates.</title>
        <authorList>
            <person name="Hendrix J.R."/>
            <person name="Epperson L.E."/>
            <person name="Honda J.R."/>
            <person name="Strong M."/>
        </authorList>
    </citation>
    <scope>NUCLEOTIDE SEQUENCE</scope>
    <source>
        <strain evidence="3">JCM 13573</strain>
    </source>
</reference>
<dbReference type="Proteomes" id="UP000663583">
    <property type="component" value="Chromosome"/>
</dbReference>
<dbReference type="InterPro" id="IPR052897">
    <property type="entry name" value="Sec-Metab_Biosynth_Hydrolase"/>
</dbReference>
<evidence type="ECO:0000313" key="3">
    <source>
        <dbReference type="EMBL" id="QPI37146.1"/>
    </source>
</evidence>
<dbReference type="EMBL" id="CP065047">
    <property type="protein sequence ID" value="QPI37146.1"/>
    <property type="molecule type" value="Genomic_DNA"/>
</dbReference>
<dbReference type="InterPro" id="IPR000073">
    <property type="entry name" value="AB_hydrolase_1"/>
</dbReference>
<accession>A0AAX1J6Q5</accession>
<dbReference type="Pfam" id="PF12697">
    <property type="entry name" value="Abhydrolase_6"/>
    <property type="match status" value="1"/>
</dbReference>
<dbReference type="InterPro" id="IPR029058">
    <property type="entry name" value="AB_hydrolase_fold"/>
</dbReference>
<feature type="domain" description="AB hydrolase-1" evidence="1">
    <location>
        <begin position="6"/>
        <end position="239"/>
    </location>
</feature>
<dbReference type="KEGG" id="mku:I2456_22500"/>
<dbReference type="SUPFAM" id="SSF53474">
    <property type="entry name" value="alpha/beta-Hydrolases"/>
    <property type="match status" value="1"/>
</dbReference>
<evidence type="ECO:0000313" key="4">
    <source>
        <dbReference type="Proteomes" id="UP000465306"/>
    </source>
</evidence>
<dbReference type="Proteomes" id="UP000465306">
    <property type="component" value="Unassembled WGS sequence"/>
</dbReference>
<organism evidence="3 5">
    <name type="scientific">Mycobacterium kubicae</name>
    <dbReference type="NCBI Taxonomy" id="120959"/>
    <lineage>
        <taxon>Bacteria</taxon>
        <taxon>Bacillati</taxon>
        <taxon>Actinomycetota</taxon>
        <taxon>Actinomycetes</taxon>
        <taxon>Mycobacteriales</taxon>
        <taxon>Mycobacteriaceae</taxon>
        <taxon>Mycobacterium</taxon>
        <taxon>Mycobacterium simiae complex</taxon>
    </lineage>
</organism>
<evidence type="ECO:0000313" key="2">
    <source>
        <dbReference type="EMBL" id="GFG66771.1"/>
    </source>
</evidence>
<keyword evidence="3" id="KW-0378">Hydrolase</keyword>
<protein>
    <submittedName>
        <fullName evidence="3">Alpha/beta hydrolase</fullName>
    </submittedName>
    <submittedName>
        <fullName evidence="2">Salicylate esterase</fullName>
    </submittedName>
</protein>
<dbReference type="AlphaFoldDB" id="A0AAX1J6Q5"/>
<dbReference type="PANTHER" id="PTHR37017:SF11">
    <property type="entry name" value="ESTERASE_LIPASE_THIOESTERASE DOMAIN-CONTAINING PROTEIN"/>
    <property type="match status" value="1"/>
</dbReference>
<dbReference type="Gene3D" id="3.40.50.1820">
    <property type="entry name" value="alpha/beta hydrolase"/>
    <property type="match status" value="1"/>
</dbReference>
<evidence type="ECO:0000313" key="5">
    <source>
        <dbReference type="Proteomes" id="UP000663583"/>
    </source>
</evidence>
<evidence type="ECO:0000259" key="1">
    <source>
        <dbReference type="Pfam" id="PF12697"/>
    </source>
</evidence>
<name>A0AAX1J6Q5_9MYCO</name>
<gene>
    <name evidence="3" type="ORF">I2456_22500</name>
    <name evidence="2" type="ORF">MKUB_42610</name>
</gene>
<reference evidence="2" key="2">
    <citation type="submission" date="2020-02" db="EMBL/GenBank/DDBJ databases">
        <authorList>
            <person name="Matsumoto Y."/>
            <person name="Kinjo T."/>
            <person name="Motooka D."/>
            <person name="Nabeya D."/>
            <person name="Jung N."/>
            <person name="Uechi K."/>
            <person name="Horii T."/>
            <person name="Iida T."/>
            <person name="Fujita J."/>
            <person name="Nakamura S."/>
        </authorList>
    </citation>
    <scope>NUCLEOTIDE SEQUENCE</scope>
    <source>
        <strain evidence="2">JCM 13573</strain>
    </source>
</reference>
<dbReference type="PANTHER" id="PTHR37017">
    <property type="entry name" value="AB HYDROLASE-1 DOMAIN-CONTAINING PROTEIN-RELATED"/>
    <property type="match status" value="1"/>
</dbReference>
<keyword evidence="4" id="KW-1185">Reference proteome</keyword>
<reference evidence="2 4" key="1">
    <citation type="journal article" date="2019" name="Emerg. Microbes Infect.">
        <title>Comprehensive subspecies identification of 175 nontuberculous mycobacteria species based on 7547 genomic profiles.</title>
        <authorList>
            <person name="Matsumoto Y."/>
            <person name="Kinjo T."/>
            <person name="Motooka D."/>
            <person name="Nabeya D."/>
            <person name="Jung N."/>
            <person name="Uechi K."/>
            <person name="Horii T."/>
            <person name="Iida T."/>
            <person name="Fujita J."/>
            <person name="Nakamura S."/>
        </authorList>
    </citation>
    <scope>NUCLEOTIDE SEQUENCE [LARGE SCALE GENOMIC DNA]</scope>
    <source>
        <strain evidence="2 4">JCM 13573</strain>
    </source>
</reference>
<proteinExistence type="predicted"/>
<dbReference type="GO" id="GO:0016787">
    <property type="term" value="F:hydrolase activity"/>
    <property type="evidence" value="ECO:0007669"/>
    <property type="project" value="UniProtKB-KW"/>
</dbReference>